<comment type="caution">
    <text evidence="1">The sequence shown here is derived from an EMBL/GenBank/DDBJ whole genome shotgun (WGS) entry which is preliminary data.</text>
</comment>
<sequence>MVVPILLRPKSTGFIRLRSTNPEEYPIIDPRYLTNTSDLDTLVEGSKIAVQILTTQAMKNGNVTIWDIALPACASAGPAWSEQYIRCFVRQTSLSGWHPCCTAPMGTHPQAVLDARLRVLGGVKRLRVVDASSMPYITSGNLNAPLMMMGHRAAAMILEDN</sequence>
<gene>
    <name evidence="1" type="ORF">HPB50_006646</name>
</gene>
<protein>
    <submittedName>
        <fullName evidence="1">Uncharacterized protein</fullName>
    </submittedName>
</protein>
<accession>A0ACB7ST93</accession>
<dbReference type="Proteomes" id="UP000821845">
    <property type="component" value="Chromosome 2"/>
</dbReference>
<evidence type="ECO:0000313" key="2">
    <source>
        <dbReference type="Proteomes" id="UP000821845"/>
    </source>
</evidence>
<evidence type="ECO:0000313" key="1">
    <source>
        <dbReference type="EMBL" id="KAH6938068.1"/>
    </source>
</evidence>
<name>A0ACB7ST93_HYAAI</name>
<dbReference type="EMBL" id="CM023482">
    <property type="protein sequence ID" value="KAH6938068.1"/>
    <property type="molecule type" value="Genomic_DNA"/>
</dbReference>
<organism evidence="1 2">
    <name type="scientific">Hyalomma asiaticum</name>
    <name type="common">Tick</name>
    <dbReference type="NCBI Taxonomy" id="266040"/>
    <lineage>
        <taxon>Eukaryota</taxon>
        <taxon>Metazoa</taxon>
        <taxon>Ecdysozoa</taxon>
        <taxon>Arthropoda</taxon>
        <taxon>Chelicerata</taxon>
        <taxon>Arachnida</taxon>
        <taxon>Acari</taxon>
        <taxon>Parasitiformes</taxon>
        <taxon>Ixodida</taxon>
        <taxon>Ixodoidea</taxon>
        <taxon>Ixodidae</taxon>
        <taxon>Hyalomminae</taxon>
        <taxon>Hyalomma</taxon>
    </lineage>
</organism>
<proteinExistence type="predicted"/>
<keyword evidence="2" id="KW-1185">Reference proteome</keyword>
<reference evidence="1" key="1">
    <citation type="submission" date="2020-05" db="EMBL/GenBank/DDBJ databases">
        <title>Large-scale comparative analyses of tick genomes elucidate their genetic diversity and vector capacities.</title>
        <authorList>
            <person name="Jia N."/>
            <person name="Wang J."/>
            <person name="Shi W."/>
            <person name="Du L."/>
            <person name="Sun Y."/>
            <person name="Zhan W."/>
            <person name="Jiang J."/>
            <person name="Wang Q."/>
            <person name="Zhang B."/>
            <person name="Ji P."/>
            <person name="Sakyi L.B."/>
            <person name="Cui X."/>
            <person name="Yuan T."/>
            <person name="Jiang B."/>
            <person name="Yang W."/>
            <person name="Lam T.T.-Y."/>
            <person name="Chang Q."/>
            <person name="Ding S."/>
            <person name="Wang X."/>
            <person name="Zhu J."/>
            <person name="Ruan X."/>
            <person name="Zhao L."/>
            <person name="Wei J."/>
            <person name="Que T."/>
            <person name="Du C."/>
            <person name="Cheng J."/>
            <person name="Dai P."/>
            <person name="Han X."/>
            <person name="Huang E."/>
            <person name="Gao Y."/>
            <person name="Liu J."/>
            <person name="Shao H."/>
            <person name="Ye R."/>
            <person name="Li L."/>
            <person name="Wei W."/>
            <person name="Wang X."/>
            <person name="Wang C."/>
            <person name="Yang T."/>
            <person name="Huo Q."/>
            <person name="Li W."/>
            <person name="Guo W."/>
            <person name="Chen H."/>
            <person name="Zhou L."/>
            <person name="Ni X."/>
            <person name="Tian J."/>
            <person name="Zhou Y."/>
            <person name="Sheng Y."/>
            <person name="Liu T."/>
            <person name="Pan Y."/>
            <person name="Xia L."/>
            <person name="Li J."/>
            <person name="Zhao F."/>
            <person name="Cao W."/>
        </authorList>
    </citation>
    <scope>NUCLEOTIDE SEQUENCE</scope>
    <source>
        <strain evidence="1">Hyas-2018</strain>
    </source>
</reference>